<protein>
    <submittedName>
        <fullName evidence="4">Alpha/beta hydrolase</fullName>
    </submittedName>
</protein>
<dbReference type="PANTHER" id="PTHR43798">
    <property type="entry name" value="MONOACYLGLYCEROL LIPASE"/>
    <property type="match status" value="1"/>
</dbReference>
<sequence>MKNLILAFVLFTTLLSSAVFAQTNRIAASFGREEYIEVEKNVRLHVTDLGEGQPIVLIHGWPLSDAMYEYQYADFIQKGYRVIGITLRGFGLSDKPAGKYNYDVFADDIKVVLDKLKIENATIGGFSMGGATVIHYVAKYNAAHVSKMALFGAAAPIWTKRADFNHGLWTKEDVNGLINLNNTNRPELFATFGKIFPANENSVSAGHGAWLGTIQAQASPYAMAEGLKTLRDSDLRDDLKKITVPTLILHGKLDKICSYDLAEQMKSLLKNSTLVPFEKSGHALFIEELEKFNTELLNFIKK</sequence>
<feature type="chain" id="PRO_5016695846" evidence="2">
    <location>
        <begin position="22"/>
        <end position="302"/>
    </location>
</feature>
<reference evidence="4 5" key="1">
    <citation type="submission" date="2018-04" db="EMBL/GenBank/DDBJ databases">
        <title>Sphingobacterium sp. M46 Genome.</title>
        <authorList>
            <person name="Cheng J."/>
            <person name="Li Y."/>
        </authorList>
    </citation>
    <scope>NUCLEOTIDE SEQUENCE [LARGE SCALE GENOMIC DNA]</scope>
    <source>
        <strain evidence="4 5">M46</strain>
    </source>
</reference>
<dbReference type="InterPro" id="IPR029058">
    <property type="entry name" value="AB_hydrolase_fold"/>
</dbReference>
<dbReference type="GO" id="GO:0016787">
    <property type="term" value="F:hydrolase activity"/>
    <property type="evidence" value="ECO:0007669"/>
    <property type="project" value="UniProtKB-KW"/>
</dbReference>
<feature type="signal peptide" evidence="2">
    <location>
        <begin position="1"/>
        <end position="21"/>
    </location>
</feature>
<keyword evidence="1 4" id="KW-0378">Hydrolase</keyword>
<evidence type="ECO:0000313" key="4">
    <source>
        <dbReference type="EMBL" id="PUV26249.1"/>
    </source>
</evidence>
<dbReference type="GO" id="GO:0016020">
    <property type="term" value="C:membrane"/>
    <property type="evidence" value="ECO:0007669"/>
    <property type="project" value="TreeGrafter"/>
</dbReference>
<dbReference type="PANTHER" id="PTHR43798:SF31">
    <property type="entry name" value="AB HYDROLASE SUPERFAMILY PROTEIN YCLE"/>
    <property type="match status" value="1"/>
</dbReference>
<dbReference type="InterPro" id="IPR000639">
    <property type="entry name" value="Epox_hydrolase-like"/>
</dbReference>
<dbReference type="InterPro" id="IPR000073">
    <property type="entry name" value="AB_hydrolase_1"/>
</dbReference>
<organism evidence="4 5">
    <name type="scientific">Sphingobacterium athyrii</name>
    <dbReference type="NCBI Taxonomy" id="2152717"/>
    <lineage>
        <taxon>Bacteria</taxon>
        <taxon>Pseudomonadati</taxon>
        <taxon>Bacteroidota</taxon>
        <taxon>Sphingobacteriia</taxon>
        <taxon>Sphingobacteriales</taxon>
        <taxon>Sphingobacteriaceae</taxon>
        <taxon>Sphingobacterium</taxon>
    </lineage>
</organism>
<gene>
    <name evidence="4" type="ORF">DCO56_04655</name>
</gene>
<keyword evidence="2" id="KW-0732">Signal</keyword>
<evidence type="ECO:0000313" key="5">
    <source>
        <dbReference type="Proteomes" id="UP000250831"/>
    </source>
</evidence>
<accession>A0A363NZL4</accession>
<evidence type="ECO:0000256" key="1">
    <source>
        <dbReference type="ARBA" id="ARBA00022801"/>
    </source>
</evidence>
<dbReference type="Gene3D" id="3.40.50.1820">
    <property type="entry name" value="alpha/beta hydrolase"/>
    <property type="match status" value="1"/>
</dbReference>
<proteinExistence type="predicted"/>
<name>A0A363NZL4_9SPHI</name>
<dbReference type="AlphaFoldDB" id="A0A363NZL4"/>
<evidence type="ECO:0000256" key="2">
    <source>
        <dbReference type="SAM" id="SignalP"/>
    </source>
</evidence>
<dbReference type="SUPFAM" id="SSF53474">
    <property type="entry name" value="alpha/beta-Hydrolases"/>
    <property type="match status" value="1"/>
</dbReference>
<dbReference type="Pfam" id="PF00561">
    <property type="entry name" value="Abhydrolase_1"/>
    <property type="match status" value="1"/>
</dbReference>
<comment type="caution">
    <text evidence="4">The sequence shown here is derived from an EMBL/GenBank/DDBJ whole genome shotgun (WGS) entry which is preliminary data.</text>
</comment>
<dbReference type="EMBL" id="QCXX01000001">
    <property type="protein sequence ID" value="PUV26249.1"/>
    <property type="molecule type" value="Genomic_DNA"/>
</dbReference>
<dbReference type="OrthoDB" id="9780932at2"/>
<dbReference type="InterPro" id="IPR050266">
    <property type="entry name" value="AB_hydrolase_sf"/>
</dbReference>
<dbReference type="PRINTS" id="PR00412">
    <property type="entry name" value="EPOXHYDRLASE"/>
</dbReference>
<keyword evidence="5" id="KW-1185">Reference proteome</keyword>
<dbReference type="Proteomes" id="UP000250831">
    <property type="component" value="Unassembled WGS sequence"/>
</dbReference>
<dbReference type="RefSeq" id="WP_108632537.1">
    <property type="nucleotide sequence ID" value="NZ_QCXX01000001.1"/>
</dbReference>
<dbReference type="PRINTS" id="PR00111">
    <property type="entry name" value="ABHYDROLASE"/>
</dbReference>
<feature type="domain" description="AB hydrolase-1" evidence="3">
    <location>
        <begin position="54"/>
        <end position="288"/>
    </location>
</feature>
<evidence type="ECO:0000259" key="3">
    <source>
        <dbReference type="Pfam" id="PF00561"/>
    </source>
</evidence>